<keyword evidence="2" id="KW-1185">Reference proteome</keyword>
<evidence type="ECO:0000313" key="2">
    <source>
        <dbReference type="Proteomes" id="UP000316598"/>
    </source>
</evidence>
<accession>A0A5C5WBW8</accession>
<dbReference type="EMBL" id="SJPI01000004">
    <property type="protein sequence ID" value="TWT47997.1"/>
    <property type="molecule type" value="Genomic_DNA"/>
</dbReference>
<gene>
    <name evidence="1" type="ORF">Pla22_49970</name>
</gene>
<evidence type="ECO:0000313" key="1">
    <source>
        <dbReference type="EMBL" id="TWT47997.1"/>
    </source>
</evidence>
<dbReference type="Proteomes" id="UP000316598">
    <property type="component" value="Unassembled WGS sequence"/>
</dbReference>
<comment type="caution">
    <text evidence="1">The sequence shown here is derived from an EMBL/GenBank/DDBJ whole genome shotgun (WGS) entry which is preliminary data.</text>
</comment>
<organism evidence="1 2">
    <name type="scientific">Rubripirellula amarantea</name>
    <dbReference type="NCBI Taxonomy" id="2527999"/>
    <lineage>
        <taxon>Bacteria</taxon>
        <taxon>Pseudomonadati</taxon>
        <taxon>Planctomycetota</taxon>
        <taxon>Planctomycetia</taxon>
        <taxon>Pirellulales</taxon>
        <taxon>Pirellulaceae</taxon>
        <taxon>Rubripirellula</taxon>
    </lineage>
</organism>
<proteinExistence type="predicted"/>
<sequence length="84" mass="9200">MIWNRVDRGSVLDVAKHGTAELAFGSAISRQRLKTEHIVASQARVKSDNGSDMRAAANESTIARTATTAAPYHRIVRRLQVKKG</sequence>
<name>A0A5C5WBW8_9BACT</name>
<dbReference type="RefSeq" id="WP_146517416.1">
    <property type="nucleotide sequence ID" value="NZ_SJPI01000004.1"/>
</dbReference>
<reference evidence="1 2" key="1">
    <citation type="submission" date="2019-02" db="EMBL/GenBank/DDBJ databases">
        <title>Deep-cultivation of Planctomycetes and their phenomic and genomic characterization uncovers novel biology.</title>
        <authorList>
            <person name="Wiegand S."/>
            <person name="Jogler M."/>
            <person name="Boedeker C."/>
            <person name="Pinto D."/>
            <person name="Vollmers J."/>
            <person name="Rivas-Marin E."/>
            <person name="Kohn T."/>
            <person name="Peeters S.H."/>
            <person name="Heuer A."/>
            <person name="Rast P."/>
            <person name="Oberbeckmann S."/>
            <person name="Bunk B."/>
            <person name="Jeske O."/>
            <person name="Meyerdierks A."/>
            <person name="Storesund J.E."/>
            <person name="Kallscheuer N."/>
            <person name="Luecker S."/>
            <person name="Lage O.M."/>
            <person name="Pohl T."/>
            <person name="Merkel B.J."/>
            <person name="Hornburger P."/>
            <person name="Mueller R.-W."/>
            <person name="Bruemmer F."/>
            <person name="Labrenz M."/>
            <person name="Spormann A.M."/>
            <person name="Op Den Camp H."/>
            <person name="Overmann J."/>
            <person name="Amann R."/>
            <person name="Jetten M.S.M."/>
            <person name="Mascher T."/>
            <person name="Medema M.H."/>
            <person name="Devos D.P."/>
            <person name="Kaster A.-K."/>
            <person name="Ovreas L."/>
            <person name="Rohde M."/>
            <person name="Galperin M.Y."/>
            <person name="Jogler C."/>
        </authorList>
    </citation>
    <scope>NUCLEOTIDE SEQUENCE [LARGE SCALE GENOMIC DNA]</scope>
    <source>
        <strain evidence="1 2">Pla22</strain>
    </source>
</reference>
<protein>
    <submittedName>
        <fullName evidence="1">Uncharacterized protein</fullName>
    </submittedName>
</protein>
<dbReference type="AlphaFoldDB" id="A0A5C5WBW8"/>